<organism evidence="1 2">
    <name type="scientific">Cordylochernes scorpioides</name>
    <dbReference type="NCBI Taxonomy" id="51811"/>
    <lineage>
        <taxon>Eukaryota</taxon>
        <taxon>Metazoa</taxon>
        <taxon>Ecdysozoa</taxon>
        <taxon>Arthropoda</taxon>
        <taxon>Chelicerata</taxon>
        <taxon>Arachnida</taxon>
        <taxon>Pseudoscorpiones</taxon>
        <taxon>Cheliferoidea</taxon>
        <taxon>Chernetidae</taxon>
        <taxon>Cordylochernes</taxon>
    </lineage>
</organism>
<name>A0ABY6JV62_9ARAC</name>
<evidence type="ECO:0000313" key="1">
    <source>
        <dbReference type="EMBL" id="UYV60411.1"/>
    </source>
</evidence>
<reference evidence="1 2" key="1">
    <citation type="submission" date="2022-01" db="EMBL/GenBank/DDBJ databases">
        <title>A chromosomal length assembly of Cordylochernes scorpioides.</title>
        <authorList>
            <person name="Zeh D."/>
            <person name="Zeh J."/>
        </authorList>
    </citation>
    <scope>NUCLEOTIDE SEQUENCE [LARGE SCALE GENOMIC DNA]</scope>
    <source>
        <strain evidence="1">IN4F17</strain>
        <tissue evidence="1">Whole Body</tissue>
    </source>
</reference>
<accession>A0ABY6JV62</accession>
<keyword evidence="2" id="KW-1185">Reference proteome</keyword>
<dbReference type="Pfam" id="PF05380">
    <property type="entry name" value="Peptidase_A17"/>
    <property type="match status" value="1"/>
</dbReference>
<sequence length="201" mass="23242">MKLFPRRDRGNEKIEDSQIMTDQVSRSTQFHRFGEKSLASSALSYCFNSIKPYQEIVLGLRGAEDEEKFGLSAQPPFTIMLTKEIIIQSLWEKKAQLGRIHSGKRKVKMELFPRKYRIPRYTMTNKTRRIIQFHSFGEASELAFSAVCYFRSETSNGRVEVSLLVAKASITSEKIVLFQDLSCGKLSYCYNIINSQWNRCN</sequence>
<protein>
    <submittedName>
        <fullName evidence="1">Uncharacterized protein</fullName>
    </submittedName>
</protein>
<dbReference type="InterPro" id="IPR008042">
    <property type="entry name" value="Retrotrans_Pao"/>
</dbReference>
<gene>
    <name evidence="1" type="ORF">LAZ67_1001071</name>
</gene>
<dbReference type="Proteomes" id="UP001235939">
    <property type="component" value="Chromosome 01"/>
</dbReference>
<evidence type="ECO:0000313" key="2">
    <source>
        <dbReference type="Proteomes" id="UP001235939"/>
    </source>
</evidence>
<dbReference type="EMBL" id="CP092863">
    <property type="protein sequence ID" value="UYV60411.1"/>
    <property type="molecule type" value="Genomic_DNA"/>
</dbReference>
<proteinExistence type="predicted"/>